<dbReference type="RefSeq" id="WP_087011551.1">
    <property type="nucleotide sequence ID" value="NZ_FUUY01000002.1"/>
</dbReference>
<evidence type="ECO:0000256" key="1">
    <source>
        <dbReference type="SAM" id="Phobius"/>
    </source>
</evidence>
<keyword evidence="1" id="KW-0472">Membrane</keyword>
<evidence type="ECO:0000313" key="3">
    <source>
        <dbReference type="Proteomes" id="UP000196240"/>
    </source>
</evidence>
<proteinExistence type="predicted"/>
<name>A0A1R7QAM7_ACIJO</name>
<sequence length="338" mass="39129">MSLDPIWQQQLTLVTYGNEYLRHNLSFQRWLEHAIFDRHCFQFRDLNSQHLLAQHFQVWLEALKKQGVKQLSLHSSTLLADEKNPNPNVELLATPHIIVSHQAQQKTAWIFGKELAEWYSAEHDFITPKTQQSSIRSENLWRFELNHKLSKRIEADLQTPKWDEIENFTEQELFSAPFAQGLVEPETVDLPYYGQQEATDEAHRLALLPTDYTADYAHQTLYRLDALSAFIQTKIQHPYNAEGHVLTPDEQLNLRHFEQKIDDLSTKFIVKVANHYQTAQLTPKDTTTPLDARNHSTPKLSAIETKPHETHHKSGKTGVFALIVITILICVVGYYFGL</sequence>
<accession>A0A1R7QAM7</accession>
<feature type="transmembrane region" description="Helical" evidence="1">
    <location>
        <begin position="319"/>
        <end position="337"/>
    </location>
</feature>
<reference evidence="2 3" key="1">
    <citation type="submission" date="2017-02" db="EMBL/GenBank/DDBJ databases">
        <authorList>
            <person name="Peterson S.W."/>
        </authorList>
    </citation>
    <scope>NUCLEOTIDE SEQUENCE [LARGE SCALE GENOMIC DNA]</scope>
    <source>
        <strain evidence="2">C6</strain>
    </source>
</reference>
<dbReference type="Proteomes" id="UP000196240">
    <property type="component" value="Unassembled WGS sequence"/>
</dbReference>
<organism evidence="2 3">
    <name type="scientific">Acinetobacter johnsonii</name>
    <dbReference type="NCBI Taxonomy" id="40214"/>
    <lineage>
        <taxon>Bacteria</taxon>
        <taxon>Pseudomonadati</taxon>
        <taxon>Pseudomonadota</taxon>
        <taxon>Gammaproteobacteria</taxon>
        <taxon>Moraxellales</taxon>
        <taxon>Moraxellaceae</taxon>
        <taxon>Acinetobacter</taxon>
    </lineage>
</organism>
<protein>
    <submittedName>
        <fullName evidence="2">Uncharacterized protein</fullName>
    </submittedName>
</protein>
<evidence type="ECO:0000313" key="2">
    <source>
        <dbReference type="EMBL" id="SJX21319.1"/>
    </source>
</evidence>
<dbReference type="AlphaFoldDB" id="A0A1R7QAM7"/>
<dbReference type="EMBL" id="FUUY01000002">
    <property type="protein sequence ID" value="SJX21319.1"/>
    <property type="molecule type" value="Genomic_DNA"/>
</dbReference>
<keyword evidence="1" id="KW-1133">Transmembrane helix</keyword>
<keyword evidence="1" id="KW-0812">Transmembrane</keyword>
<gene>
    <name evidence="2" type="ORF">ACNJC6_00929</name>
</gene>